<reference evidence="2" key="1">
    <citation type="submission" date="2019-05" db="EMBL/GenBank/DDBJ databases">
        <title>Annotation for the trematode Fasciolopsis buski.</title>
        <authorList>
            <person name="Choi Y.-J."/>
        </authorList>
    </citation>
    <scope>NUCLEOTIDE SEQUENCE</scope>
    <source>
        <strain evidence="2">HT</strain>
        <tissue evidence="2">Whole worm</tissue>
    </source>
</reference>
<dbReference type="OrthoDB" id="10536367at2759"/>
<name>A0A8E0S0V8_9TREM</name>
<proteinExistence type="predicted"/>
<gene>
    <name evidence="2" type="ORF">FBUS_07730</name>
</gene>
<dbReference type="AlphaFoldDB" id="A0A8E0S0V8"/>
<evidence type="ECO:0000313" key="3">
    <source>
        <dbReference type="Proteomes" id="UP000728185"/>
    </source>
</evidence>
<sequence>MSACPKNCTCLNPKCSRCRHPRKCSVVLDDENEVFCRCDNCGRFIVLNNTSNVDNMNDAPVDGCSGNTTEECFVHPHFHSDTTDPDSPEGVQNPDWDQGESLRVPTTSLPHEVSTEAFDADAQHTHCVRFSNFGDQINAVTKNAFRKNGSSDRYCAYRMPLRAHTMKLRSSHKRDALGLHPFACSRRFFTVPTNNSMPTHLSSRLKGVRNRKLNHLPLSGYPGIYFQQASNVSQELRQTASDPTIEVNRNEQEQMTESFLNPKWGITEEEPQSEHHCSSVYGDSAWGLPFERNSDLTDHTYEAGLDDTAVYRIPRRTIFRRQCSDGLQISPCLNKRGTQ</sequence>
<evidence type="ECO:0000256" key="1">
    <source>
        <dbReference type="SAM" id="MobiDB-lite"/>
    </source>
</evidence>
<comment type="caution">
    <text evidence="2">The sequence shown here is derived from an EMBL/GenBank/DDBJ whole genome shotgun (WGS) entry which is preliminary data.</text>
</comment>
<dbReference type="EMBL" id="LUCM01003278">
    <property type="protein sequence ID" value="KAA0196032.1"/>
    <property type="molecule type" value="Genomic_DNA"/>
</dbReference>
<organism evidence="2 3">
    <name type="scientific">Fasciolopsis buskii</name>
    <dbReference type="NCBI Taxonomy" id="27845"/>
    <lineage>
        <taxon>Eukaryota</taxon>
        <taxon>Metazoa</taxon>
        <taxon>Spiralia</taxon>
        <taxon>Lophotrochozoa</taxon>
        <taxon>Platyhelminthes</taxon>
        <taxon>Trematoda</taxon>
        <taxon>Digenea</taxon>
        <taxon>Plagiorchiida</taxon>
        <taxon>Echinostomata</taxon>
        <taxon>Echinostomatoidea</taxon>
        <taxon>Fasciolidae</taxon>
        <taxon>Fasciolopsis</taxon>
    </lineage>
</organism>
<evidence type="ECO:0000313" key="2">
    <source>
        <dbReference type="EMBL" id="KAA0196032.1"/>
    </source>
</evidence>
<accession>A0A8E0S0V8</accession>
<feature type="region of interest" description="Disordered" evidence="1">
    <location>
        <begin position="77"/>
        <end position="100"/>
    </location>
</feature>
<protein>
    <submittedName>
        <fullName evidence="2">Uncharacterized protein</fullName>
    </submittedName>
</protein>
<keyword evidence="3" id="KW-1185">Reference proteome</keyword>
<dbReference type="Proteomes" id="UP000728185">
    <property type="component" value="Unassembled WGS sequence"/>
</dbReference>